<dbReference type="Proteomes" id="UP000008190">
    <property type="component" value="Chromosome"/>
</dbReference>
<name>H6QYW3_NOCCG</name>
<dbReference type="KEGG" id="ncy:NOCYR_0704"/>
<dbReference type="OrthoDB" id="4567500at2"/>
<proteinExistence type="predicted"/>
<dbReference type="RefSeq" id="WP_014348992.1">
    <property type="nucleotide sequence ID" value="NC_016887.1"/>
</dbReference>
<dbReference type="EMBL" id="FO082843">
    <property type="protein sequence ID" value="CCF61518.1"/>
    <property type="molecule type" value="Genomic_DNA"/>
</dbReference>
<protein>
    <submittedName>
        <fullName evidence="1">Uncharacterized protein</fullName>
    </submittedName>
</protein>
<evidence type="ECO:0000313" key="1">
    <source>
        <dbReference type="EMBL" id="CCF61518.1"/>
    </source>
</evidence>
<accession>H6QYW3</accession>
<dbReference type="HOGENOM" id="CLU_2302957_0_0_11"/>
<gene>
    <name evidence="1" type="ordered locus">NOCYR_0704</name>
</gene>
<keyword evidence="2" id="KW-1185">Reference proteome</keyword>
<organism evidence="1 2">
    <name type="scientific">Nocardia cyriacigeorgica (strain GUH-2)</name>
    <dbReference type="NCBI Taxonomy" id="1127134"/>
    <lineage>
        <taxon>Bacteria</taxon>
        <taxon>Bacillati</taxon>
        <taxon>Actinomycetota</taxon>
        <taxon>Actinomycetes</taxon>
        <taxon>Mycobacteriales</taxon>
        <taxon>Nocardiaceae</taxon>
        <taxon>Nocardia</taxon>
    </lineage>
</organism>
<dbReference type="AlphaFoldDB" id="H6QYW3"/>
<evidence type="ECO:0000313" key="2">
    <source>
        <dbReference type="Proteomes" id="UP000008190"/>
    </source>
</evidence>
<dbReference type="eggNOG" id="ENOG502ZGV5">
    <property type="taxonomic scope" value="Bacteria"/>
</dbReference>
<sequence length="100" mass="11188">MWQKPSEVPDDSATAHQLTLMETFADGEMTRADFVQEWLVARRLSADNGEQVTGRLEEVLDSVTSEVENYAQDPQPEAEDPSEDPLVDEVNQLRIALDGL</sequence>
<reference evidence="1 2" key="1">
    <citation type="journal article" date="2012" name="J. Bacteriol.">
        <title>Genome sequence of the human- and animal-pathogenic strain Nocardia cyriacigeorgica GUH-2.</title>
        <authorList>
            <person name="Zoropogui A."/>
            <person name="Pujic P."/>
            <person name="Normand P."/>
            <person name="Barbe V."/>
            <person name="Beaman B."/>
            <person name="Beaman L."/>
            <person name="Boiron P."/>
            <person name="Colinon C."/>
            <person name="Deredjian A."/>
            <person name="Graindorge A."/>
            <person name="Mangenot S."/>
            <person name="Nazaret S."/>
            <person name="Neto M."/>
            <person name="Petit S."/>
            <person name="Roche D."/>
            <person name="Vallenet D."/>
            <person name="Rodriguez-Nava V."/>
            <person name="Richard Y."/>
            <person name="Cournoyer B."/>
            <person name="Blaha D."/>
        </authorList>
    </citation>
    <scope>NUCLEOTIDE SEQUENCE [LARGE SCALE GENOMIC DNA]</scope>
    <source>
        <strain evidence="1 2">GUH-2</strain>
    </source>
</reference>